<organism evidence="6 7">
    <name type="scientific">Magnetospirillum fulvum</name>
    <name type="common">Rhodospirillum fulvum</name>
    <dbReference type="NCBI Taxonomy" id="1082"/>
    <lineage>
        <taxon>Bacteria</taxon>
        <taxon>Pseudomonadati</taxon>
        <taxon>Pseudomonadota</taxon>
        <taxon>Alphaproteobacteria</taxon>
        <taxon>Rhodospirillales</taxon>
        <taxon>Rhodospirillaceae</taxon>
        <taxon>Magnetospirillum</taxon>
    </lineage>
</organism>
<dbReference type="InterPro" id="IPR000794">
    <property type="entry name" value="Beta-ketoacyl_synthase"/>
</dbReference>
<evidence type="ECO:0000313" key="7">
    <source>
        <dbReference type="Proteomes" id="UP000182983"/>
    </source>
</evidence>
<accession>A0A1H6I2U5</accession>
<dbReference type="RefSeq" id="WP_074768423.1">
    <property type="nucleotide sequence ID" value="NZ_FNWO01000008.1"/>
</dbReference>
<evidence type="ECO:0000256" key="2">
    <source>
        <dbReference type="ARBA" id="ARBA00008467"/>
    </source>
</evidence>
<reference evidence="7" key="1">
    <citation type="submission" date="2016-10" db="EMBL/GenBank/DDBJ databases">
        <authorList>
            <person name="Varghese N."/>
            <person name="Submissions S."/>
        </authorList>
    </citation>
    <scope>NUCLEOTIDE SEQUENCE [LARGE SCALE GENOMIC DNA]</scope>
    <source>
        <strain evidence="7">DSM 13234</strain>
    </source>
</reference>
<gene>
    <name evidence="6" type="ORF">SAMN04244559_02161</name>
</gene>
<dbReference type="OrthoDB" id="9808669at2"/>
<dbReference type="PANTHER" id="PTHR11712">
    <property type="entry name" value="POLYKETIDE SYNTHASE-RELATED"/>
    <property type="match status" value="1"/>
</dbReference>
<dbReference type="SMART" id="SM00825">
    <property type="entry name" value="PKS_KS"/>
    <property type="match status" value="1"/>
</dbReference>
<dbReference type="InterPro" id="IPR016039">
    <property type="entry name" value="Thiolase-like"/>
</dbReference>
<dbReference type="InterPro" id="IPR020841">
    <property type="entry name" value="PKS_Beta-ketoAc_synthase_dom"/>
</dbReference>
<dbReference type="Gene3D" id="3.40.47.10">
    <property type="match status" value="2"/>
</dbReference>
<evidence type="ECO:0000256" key="3">
    <source>
        <dbReference type="ARBA" id="ARBA00022679"/>
    </source>
</evidence>
<evidence type="ECO:0000256" key="1">
    <source>
        <dbReference type="ARBA" id="ARBA00005194"/>
    </source>
</evidence>
<name>A0A1H6I2U5_MAGFU</name>
<dbReference type="Pfam" id="PF00109">
    <property type="entry name" value="ketoacyl-synt"/>
    <property type="match status" value="1"/>
</dbReference>
<comment type="similarity">
    <text evidence="2 4">Belongs to the thiolase-like superfamily. Beta-ketoacyl-ACP synthases family.</text>
</comment>
<keyword evidence="7" id="KW-1185">Reference proteome</keyword>
<dbReference type="AlphaFoldDB" id="A0A1H6I2U5"/>
<evidence type="ECO:0000313" key="6">
    <source>
        <dbReference type="EMBL" id="SEH40775.1"/>
    </source>
</evidence>
<dbReference type="NCBIfam" id="NF005490">
    <property type="entry name" value="PRK07103.1"/>
    <property type="match status" value="1"/>
</dbReference>
<dbReference type="PANTHER" id="PTHR11712:SF336">
    <property type="entry name" value="3-OXOACYL-[ACYL-CARRIER-PROTEIN] SYNTHASE, MITOCHONDRIAL"/>
    <property type="match status" value="1"/>
</dbReference>
<dbReference type="InterPro" id="IPR014031">
    <property type="entry name" value="Ketoacyl_synth_C"/>
</dbReference>
<dbReference type="GO" id="GO:0005829">
    <property type="term" value="C:cytosol"/>
    <property type="evidence" value="ECO:0007669"/>
    <property type="project" value="TreeGrafter"/>
</dbReference>
<proteinExistence type="inferred from homology"/>
<dbReference type="InterPro" id="IPR014030">
    <property type="entry name" value="Ketoacyl_synth_N"/>
</dbReference>
<comment type="pathway">
    <text evidence="1">Lipid metabolism; fatty acid biosynthesis.</text>
</comment>
<dbReference type="GO" id="GO:0004315">
    <property type="term" value="F:3-oxoacyl-[acyl-carrier-protein] synthase activity"/>
    <property type="evidence" value="ECO:0007669"/>
    <property type="project" value="TreeGrafter"/>
</dbReference>
<sequence length="405" mass="41656">MPNSPPPDIVISGIGVASGLGYGKASLIEGLLAGRDVFGILARPGRQAQDGSTAFIGVELDEPPAILSPRVARTAGFGARVAMAVLDEAWREAGLDAVDPLRIGLVVGGANLFSRDYLLMAQQTAGRLAFVPPRAGHVYFDSDLGGLAASTFAIRGFVHSVGAASASGAVATMMAAEAVRSGRVDACIALGAMQDVSYLDLLGLRALGAMGSVRFGGQPGRACRPFDADHDGFLFGESCAALVLRRGCDVGAGYGTLVGAAAVADGQRGPEPDGAGQRRAILQALTQAGLTTAEIDYVNAHATSTPKGDEVEAATLRDLGLGHAWVNATKSVLGHGLSAAGAVELVALLLQMRAGMLHPTRNLDNPHEPELRYVRGEAQPHSIRHALKLSFGFGGTDVALAIRSP</sequence>
<dbReference type="Pfam" id="PF02801">
    <property type="entry name" value="Ketoacyl-synt_C"/>
    <property type="match status" value="1"/>
</dbReference>
<dbReference type="EMBL" id="FNWO01000008">
    <property type="protein sequence ID" value="SEH40775.1"/>
    <property type="molecule type" value="Genomic_DNA"/>
</dbReference>
<evidence type="ECO:0000259" key="5">
    <source>
        <dbReference type="PROSITE" id="PS52004"/>
    </source>
</evidence>
<evidence type="ECO:0000256" key="4">
    <source>
        <dbReference type="RuleBase" id="RU003694"/>
    </source>
</evidence>
<dbReference type="CDD" id="cd00834">
    <property type="entry name" value="KAS_I_II"/>
    <property type="match status" value="1"/>
</dbReference>
<protein>
    <submittedName>
        <fullName evidence="6">Malonyl-ACP decarboxylase</fullName>
    </submittedName>
</protein>
<feature type="domain" description="Ketosynthase family 3 (KS3)" evidence="5">
    <location>
        <begin position="6"/>
        <end position="404"/>
    </location>
</feature>
<keyword evidence="3 4" id="KW-0808">Transferase</keyword>
<dbReference type="PROSITE" id="PS52004">
    <property type="entry name" value="KS3_2"/>
    <property type="match status" value="1"/>
</dbReference>
<dbReference type="SUPFAM" id="SSF53901">
    <property type="entry name" value="Thiolase-like"/>
    <property type="match status" value="2"/>
</dbReference>
<dbReference type="Proteomes" id="UP000182983">
    <property type="component" value="Unassembled WGS sequence"/>
</dbReference>
<dbReference type="GO" id="GO:0006633">
    <property type="term" value="P:fatty acid biosynthetic process"/>
    <property type="evidence" value="ECO:0007669"/>
    <property type="project" value="TreeGrafter"/>
</dbReference>